<dbReference type="PANTHER" id="PTHR43003:SF6">
    <property type="entry name" value="DNA GLYCOSYLASE"/>
    <property type="match status" value="1"/>
</dbReference>
<dbReference type="Gene3D" id="1.10.340.30">
    <property type="entry name" value="Hypothetical protein, domain 2"/>
    <property type="match status" value="1"/>
</dbReference>
<reference evidence="4" key="2">
    <citation type="submission" date="2020-09" db="EMBL/GenBank/DDBJ databases">
        <authorList>
            <person name="Sun Q."/>
            <person name="Zhou Y."/>
        </authorList>
    </citation>
    <scope>NUCLEOTIDE SEQUENCE</scope>
    <source>
        <strain evidence="4">CGMCC 1.15794</strain>
    </source>
</reference>
<keyword evidence="2" id="KW-0234">DNA repair</keyword>
<evidence type="ECO:0000256" key="2">
    <source>
        <dbReference type="ARBA" id="ARBA00023204"/>
    </source>
</evidence>
<evidence type="ECO:0008006" key="6">
    <source>
        <dbReference type="Google" id="ProtNLM"/>
    </source>
</evidence>
<evidence type="ECO:0000313" key="5">
    <source>
        <dbReference type="Proteomes" id="UP000657592"/>
    </source>
</evidence>
<accession>A0A917IGZ0</accession>
<protein>
    <recommendedName>
        <fullName evidence="6">3-methyladenine DNA glycosylase</fullName>
    </recommendedName>
</protein>
<name>A0A917IGZ0_9MICO</name>
<dbReference type="InterPro" id="IPR051912">
    <property type="entry name" value="Alkylbase_DNA_Glycosylase/TA"/>
</dbReference>
<dbReference type="PANTHER" id="PTHR43003">
    <property type="entry name" value="DNA-3-METHYLADENINE GLYCOSYLASE"/>
    <property type="match status" value="1"/>
</dbReference>
<evidence type="ECO:0000256" key="3">
    <source>
        <dbReference type="SAM" id="MobiDB-lite"/>
    </source>
</evidence>
<dbReference type="GO" id="GO:0043916">
    <property type="term" value="F:DNA-7-methylguanine glycosylase activity"/>
    <property type="evidence" value="ECO:0007669"/>
    <property type="project" value="TreeGrafter"/>
</dbReference>
<gene>
    <name evidence="4" type="ORF">GCM10010921_20930</name>
</gene>
<dbReference type="GO" id="GO:0006285">
    <property type="term" value="P:base-excision repair, AP site formation"/>
    <property type="evidence" value="ECO:0007669"/>
    <property type="project" value="TreeGrafter"/>
</dbReference>
<dbReference type="SUPFAM" id="SSF48150">
    <property type="entry name" value="DNA-glycosylase"/>
    <property type="match status" value="1"/>
</dbReference>
<reference evidence="4" key="1">
    <citation type="journal article" date="2014" name="Int. J. Syst. Evol. Microbiol.">
        <title>Complete genome sequence of Corynebacterium casei LMG S-19264T (=DSM 44701T), isolated from a smear-ripened cheese.</title>
        <authorList>
            <consortium name="US DOE Joint Genome Institute (JGI-PGF)"/>
            <person name="Walter F."/>
            <person name="Albersmeier A."/>
            <person name="Kalinowski J."/>
            <person name="Ruckert C."/>
        </authorList>
    </citation>
    <scope>NUCLEOTIDE SEQUENCE</scope>
    <source>
        <strain evidence="4">CGMCC 1.15794</strain>
    </source>
</reference>
<organism evidence="4 5">
    <name type="scientific">Microbacterium album</name>
    <dbReference type="NCBI Taxonomy" id="2053191"/>
    <lineage>
        <taxon>Bacteria</taxon>
        <taxon>Bacillati</taxon>
        <taxon>Actinomycetota</taxon>
        <taxon>Actinomycetes</taxon>
        <taxon>Micrococcales</taxon>
        <taxon>Microbacteriaceae</taxon>
        <taxon>Microbacterium</taxon>
    </lineage>
</organism>
<dbReference type="AlphaFoldDB" id="A0A917IGZ0"/>
<keyword evidence="5" id="KW-1185">Reference proteome</keyword>
<dbReference type="RefSeq" id="WP_188756232.1">
    <property type="nucleotide sequence ID" value="NZ_BMJY01000008.1"/>
</dbReference>
<sequence length="331" mass="36055">MLSPAALVSRLPARERDPRPDPGPRLETVYRPRGPLDLHATVAVFQRGPGDPTQALARAADGTVIWRATRTPHGVTALALQQRPDGAVRAAAWGPGREWAIAQVPALCGAGDDDTGFDAGLHPLIREVHRRHPGLRLGRSDRVFDALAQSITEQKVTLRQAFGAWRRLVTWFGERVPGPTPRPMFAPPPIDGWRDIPSWAFHRAGLEPPQSRAIVTAARRGASLVRAIEAAADGTARDRALTSVPGIGPWTASETRLRALGDPDAVSVGDFHLAHQVGYALTGARVDDDGMIELLAPWAGQRQRVIRLILASGVREPRRAPRLHPEDHRDR</sequence>
<evidence type="ECO:0000256" key="1">
    <source>
        <dbReference type="ARBA" id="ARBA00022763"/>
    </source>
</evidence>
<evidence type="ECO:0000313" key="4">
    <source>
        <dbReference type="EMBL" id="GGH45494.1"/>
    </source>
</evidence>
<dbReference type="GO" id="GO:0005737">
    <property type="term" value="C:cytoplasm"/>
    <property type="evidence" value="ECO:0007669"/>
    <property type="project" value="TreeGrafter"/>
</dbReference>
<dbReference type="GO" id="GO:0032131">
    <property type="term" value="F:alkylated DNA binding"/>
    <property type="evidence" value="ECO:0007669"/>
    <property type="project" value="TreeGrafter"/>
</dbReference>
<dbReference type="Proteomes" id="UP000657592">
    <property type="component" value="Unassembled WGS sequence"/>
</dbReference>
<keyword evidence="1" id="KW-0227">DNA damage</keyword>
<feature type="region of interest" description="Disordered" evidence="3">
    <location>
        <begin position="1"/>
        <end position="26"/>
    </location>
</feature>
<comment type="caution">
    <text evidence="4">The sequence shown here is derived from an EMBL/GenBank/DDBJ whole genome shotgun (WGS) entry which is preliminary data.</text>
</comment>
<feature type="compositionally biased region" description="Basic and acidic residues" evidence="3">
    <location>
        <begin position="12"/>
        <end position="26"/>
    </location>
</feature>
<dbReference type="GO" id="GO:0032993">
    <property type="term" value="C:protein-DNA complex"/>
    <property type="evidence" value="ECO:0007669"/>
    <property type="project" value="TreeGrafter"/>
</dbReference>
<dbReference type="EMBL" id="BMJY01000008">
    <property type="protein sequence ID" value="GGH45494.1"/>
    <property type="molecule type" value="Genomic_DNA"/>
</dbReference>
<dbReference type="InterPro" id="IPR011257">
    <property type="entry name" value="DNA_glycosylase"/>
</dbReference>
<dbReference type="GO" id="GO:0008725">
    <property type="term" value="F:DNA-3-methyladenine glycosylase activity"/>
    <property type="evidence" value="ECO:0007669"/>
    <property type="project" value="TreeGrafter"/>
</dbReference>
<dbReference type="GO" id="GO:0006307">
    <property type="term" value="P:DNA alkylation repair"/>
    <property type="evidence" value="ECO:0007669"/>
    <property type="project" value="TreeGrafter"/>
</dbReference>
<proteinExistence type="predicted"/>